<reference evidence="3" key="2">
    <citation type="submission" date="2023-06" db="EMBL/GenBank/DDBJ databases">
        <authorList>
            <consortium name="Lawrence Berkeley National Laboratory"/>
            <person name="Mondo S.J."/>
            <person name="Hensen N."/>
            <person name="Bonometti L."/>
            <person name="Westerberg I."/>
            <person name="Brannstrom I.O."/>
            <person name="Guillou S."/>
            <person name="Cros-Aarteil S."/>
            <person name="Calhoun S."/>
            <person name="Haridas S."/>
            <person name="Kuo A."/>
            <person name="Pangilinan J."/>
            <person name="Riley R."/>
            <person name="Labutti K."/>
            <person name="Andreopoulos B."/>
            <person name="Lipzen A."/>
            <person name="Chen C."/>
            <person name="Yanf M."/>
            <person name="Daum C."/>
            <person name="Ng V."/>
            <person name="Clum A."/>
            <person name="Steindorff A."/>
            <person name="Ohm R."/>
            <person name="Martin F."/>
            <person name="Silar P."/>
            <person name="Natvig D."/>
            <person name="Lalanne C."/>
            <person name="Gautier V."/>
            <person name="Ament-Velasquez S.L."/>
            <person name="Kruys A."/>
            <person name="Hutchinson M.I."/>
            <person name="Powell A.J."/>
            <person name="Barry K."/>
            <person name="Miller A.N."/>
            <person name="Grigoriev I.V."/>
            <person name="Debuchy R."/>
            <person name="Gladieux P."/>
            <person name="Thoren M.H."/>
            <person name="Johannesson H."/>
        </authorList>
    </citation>
    <scope>NUCLEOTIDE SEQUENCE</scope>
    <source>
        <strain evidence="3">PSN324</strain>
    </source>
</reference>
<dbReference type="GO" id="GO:0006281">
    <property type="term" value="P:DNA repair"/>
    <property type="evidence" value="ECO:0007669"/>
    <property type="project" value="TreeGrafter"/>
</dbReference>
<protein>
    <submittedName>
        <fullName evidence="3">MAGE family-domain-containing protein</fullName>
    </submittedName>
</protein>
<dbReference type="Gene3D" id="1.10.10.1210">
    <property type="entry name" value="MAGE homology domain, winged helix WH2 motif"/>
    <property type="match status" value="1"/>
</dbReference>
<dbReference type="GO" id="GO:0005634">
    <property type="term" value="C:nucleus"/>
    <property type="evidence" value="ECO:0007669"/>
    <property type="project" value="TreeGrafter"/>
</dbReference>
<evidence type="ECO:0000256" key="1">
    <source>
        <dbReference type="SAM" id="MobiDB-lite"/>
    </source>
</evidence>
<evidence type="ECO:0000313" key="4">
    <source>
        <dbReference type="Proteomes" id="UP001321749"/>
    </source>
</evidence>
<dbReference type="InterPro" id="IPR041898">
    <property type="entry name" value="MAGE_WH1"/>
</dbReference>
<dbReference type="PANTHER" id="PTHR11736:SF14">
    <property type="entry name" value="NSE3 HOMOLOG, SMC5-SMC6 COMPLEX COMPONENT"/>
    <property type="match status" value="1"/>
</dbReference>
<keyword evidence="4" id="KW-1185">Reference proteome</keyword>
<feature type="region of interest" description="Disordered" evidence="1">
    <location>
        <begin position="284"/>
        <end position="338"/>
    </location>
</feature>
<dbReference type="Proteomes" id="UP001321749">
    <property type="component" value="Unassembled WGS sequence"/>
</dbReference>
<dbReference type="EMBL" id="MU864929">
    <property type="protein sequence ID" value="KAK4466930.1"/>
    <property type="molecule type" value="Genomic_DNA"/>
</dbReference>
<evidence type="ECO:0000259" key="2">
    <source>
        <dbReference type="PROSITE" id="PS50838"/>
    </source>
</evidence>
<feature type="compositionally biased region" description="Basic and acidic residues" evidence="1">
    <location>
        <begin position="284"/>
        <end position="293"/>
    </location>
</feature>
<dbReference type="InterPro" id="IPR002190">
    <property type="entry name" value="MHD_dom"/>
</dbReference>
<reference evidence="3" key="1">
    <citation type="journal article" date="2023" name="Mol. Phylogenet. Evol.">
        <title>Genome-scale phylogeny and comparative genomics of the fungal order Sordariales.</title>
        <authorList>
            <person name="Hensen N."/>
            <person name="Bonometti L."/>
            <person name="Westerberg I."/>
            <person name="Brannstrom I.O."/>
            <person name="Guillou S."/>
            <person name="Cros-Aarteil S."/>
            <person name="Calhoun S."/>
            <person name="Haridas S."/>
            <person name="Kuo A."/>
            <person name="Mondo S."/>
            <person name="Pangilinan J."/>
            <person name="Riley R."/>
            <person name="LaButti K."/>
            <person name="Andreopoulos B."/>
            <person name="Lipzen A."/>
            <person name="Chen C."/>
            <person name="Yan M."/>
            <person name="Daum C."/>
            <person name="Ng V."/>
            <person name="Clum A."/>
            <person name="Steindorff A."/>
            <person name="Ohm R.A."/>
            <person name="Martin F."/>
            <person name="Silar P."/>
            <person name="Natvig D.O."/>
            <person name="Lalanne C."/>
            <person name="Gautier V."/>
            <person name="Ament-Velasquez S.L."/>
            <person name="Kruys A."/>
            <person name="Hutchinson M.I."/>
            <person name="Powell A.J."/>
            <person name="Barry K."/>
            <person name="Miller A.N."/>
            <person name="Grigoriev I.V."/>
            <person name="Debuchy R."/>
            <person name="Gladieux P."/>
            <person name="Hiltunen Thoren M."/>
            <person name="Johannesson H."/>
        </authorList>
    </citation>
    <scope>NUCLEOTIDE SEQUENCE</scope>
    <source>
        <strain evidence="3">PSN324</strain>
    </source>
</reference>
<dbReference type="Gene3D" id="1.10.10.1200">
    <property type="entry name" value="MAGE homology domain, winged helix WH1 motif"/>
    <property type="match status" value="1"/>
</dbReference>
<feature type="compositionally biased region" description="Acidic residues" evidence="1">
    <location>
        <begin position="296"/>
        <end position="318"/>
    </location>
</feature>
<feature type="domain" description="MAGE" evidence="2">
    <location>
        <begin position="47"/>
        <end position="283"/>
    </location>
</feature>
<dbReference type="AlphaFoldDB" id="A0AAV9I1N1"/>
<name>A0AAV9I1N1_9PEZI</name>
<dbReference type="Pfam" id="PF01454">
    <property type="entry name" value="MAGE"/>
    <property type="match status" value="1"/>
</dbReference>
<accession>A0AAV9I1N1</accession>
<comment type="caution">
    <text evidence="3">The sequence shown here is derived from an EMBL/GenBank/DDBJ whole genome shotgun (WGS) entry which is preliminary data.</text>
</comment>
<dbReference type="PROSITE" id="PS50838">
    <property type="entry name" value="MAGE"/>
    <property type="match status" value="1"/>
</dbReference>
<proteinExistence type="predicted"/>
<dbReference type="PANTHER" id="PTHR11736">
    <property type="entry name" value="MELANOMA-ASSOCIATED ANTIGEN MAGE ANTIGEN"/>
    <property type="match status" value="1"/>
</dbReference>
<evidence type="ECO:0000313" key="3">
    <source>
        <dbReference type="EMBL" id="KAK4466930.1"/>
    </source>
</evidence>
<dbReference type="InterPro" id="IPR041899">
    <property type="entry name" value="MAGE_WH2"/>
</dbReference>
<organism evidence="3 4">
    <name type="scientific">Cladorrhinum samala</name>
    <dbReference type="NCBI Taxonomy" id="585594"/>
    <lineage>
        <taxon>Eukaryota</taxon>
        <taxon>Fungi</taxon>
        <taxon>Dikarya</taxon>
        <taxon>Ascomycota</taxon>
        <taxon>Pezizomycotina</taxon>
        <taxon>Sordariomycetes</taxon>
        <taxon>Sordariomycetidae</taxon>
        <taxon>Sordariales</taxon>
        <taxon>Podosporaceae</taxon>
        <taxon>Cladorrhinum</taxon>
    </lineage>
</organism>
<dbReference type="InterPro" id="IPR037445">
    <property type="entry name" value="MAGE"/>
</dbReference>
<feature type="region of interest" description="Disordered" evidence="1">
    <location>
        <begin position="1"/>
        <end position="43"/>
    </location>
</feature>
<dbReference type="SMART" id="SM01373">
    <property type="entry name" value="MAGE"/>
    <property type="match status" value="1"/>
</dbReference>
<gene>
    <name evidence="3" type="ORF">QBC42DRAFT_215858</name>
</gene>
<sequence>MPRIQPRPRADESEDDEMNQADDTQNGGGSDQDASMEDGYGGMEDETSQLIKKLVRYALACEFSRTPIRRDGIREKVLGSNSRAFRKVFAGAQKQLQGTFGVEMVELPAKDRALMTTEQKRKAAKSQSQKEATSNAYILVSTIPEELRKVLTPSKVQSEDGEAAYTALYTLLISIITLSGGELSDPRLRRHLTRLNIDNNMPSMNPNDPTHPSEKTELVLQRMVKQGYLVKVAEGNSYGDEDSTTWHVGPRGKVEVDHESIARFVRTVYGRSTEEMEKKLQISLKVQERKPASMEDLNEQGEEEEEEQGEEEEEEEDERGEHANGDPGPSRAQNGRRR</sequence>